<organism evidence="1 2">
    <name type="scientific">Candidatus Odyssella acanthamoebae</name>
    <dbReference type="NCBI Taxonomy" id="91604"/>
    <lineage>
        <taxon>Bacteria</taxon>
        <taxon>Pseudomonadati</taxon>
        <taxon>Pseudomonadota</taxon>
        <taxon>Alphaproteobacteria</taxon>
        <taxon>Holosporales</taxon>
        <taxon>Candidatus Paracaedibacteraceae</taxon>
        <taxon>Candidatus Odyssella</taxon>
    </lineage>
</organism>
<proteinExistence type="predicted"/>
<dbReference type="AlphaFoldDB" id="A0A077AZ78"/>
<dbReference type="RefSeq" id="WP_038463947.1">
    <property type="nucleotide sequence ID" value="NZ_CP008941.1"/>
</dbReference>
<sequence>MKKILVSLIVTIPFLSSCYDFTVYSGDQTITSFDENDCNDDTGCENKTATYNKQDQTFTIKNTDGNKQTSTFKQTNEETTGIFGEQIFTLSETSRTITCPNGKTTTFYPEDNATPPAPPAKVWTKL</sequence>
<gene>
    <name evidence="1" type="ORF">ID47_03765</name>
</gene>
<dbReference type="HOGENOM" id="CLU_1977528_0_0_5"/>
<reference evidence="1 2" key="1">
    <citation type="submission" date="2014-07" db="EMBL/GenBank/DDBJ databases">
        <title>Comparative genomic insights into amoeba endosymbionts belonging to the families of Holosporaceae and Candidatus Midichloriaceae within Rickettsiales.</title>
        <authorList>
            <person name="Wang Z."/>
            <person name="Wu M."/>
        </authorList>
    </citation>
    <scope>NUCLEOTIDE SEQUENCE [LARGE SCALE GENOMIC DNA]</scope>
    <source>
        <strain evidence="1">PRA3</strain>
    </source>
</reference>
<dbReference type="KEGG" id="paca:ID47_03765"/>
<dbReference type="EMBL" id="CP008941">
    <property type="protein sequence ID" value="AIK96050.1"/>
    <property type="molecule type" value="Genomic_DNA"/>
</dbReference>
<evidence type="ECO:0008006" key="3">
    <source>
        <dbReference type="Google" id="ProtNLM"/>
    </source>
</evidence>
<evidence type="ECO:0000313" key="2">
    <source>
        <dbReference type="Proteomes" id="UP000028926"/>
    </source>
</evidence>
<dbReference type="PROSITE" id="PS51257">
    <property type="entry name" value="PROKAR_LIPOPROTEIN"/>
    <property type="match status" value="1"/>
</dbReference>
<dbReference type="Proteomes" id="UP000028926">
    <property type="component" value="Chromosome"/>
</dbReference>
<name>A0A077AZ78_9PROT</name>
<evidence type="ECO:0000313" key="1">
    <source>
        <dbReference type="EMBL" id="AIK96050.1"/>
    </source>
</evidence>
<accession>A0A077AZ78</accession>
<keyword evidence="2" id="KW-1185">Reference proteome</keyword>
<protein>
    <recommendedName>
        <fullName evidence="3">Lipoprotein</fullName>
    </recommendedName>
</protein>